<keyword evidence="5 8" id="KW-0804">Transcription</keyword>
<evidence type="ECO:0000256" key="2">
    <source>
        <dbReference type="ARBA" id="ARBA00013729"/>
    </source>
</evidence>
<dbReference type="SUPFAM" id="SSF46557">
    <property type="entry name" value="GreA transcript cleavage protein, N-terminal domain"/>
    <property type="match status" value="1"/>
</dbReference>
<dbReference type="InterPro" id="IPR022691">
    <property type="entry name" value="Tscrpt_elong_fac_GreA/B_N"/>
</dbReference>
<keyword evidence="3 8" id="KW-0805">Transcription regulation</keyword>
<feature type="domain" description="Transcription elongation factor GreA/GreB C-terminal" evidence="10">
    <location>
        <begin position="84"/>
        <end position="157"/>
    </location>
</feature>
<evidence type="ECO:0000259" key="11">
    <source>
        <dbReference type="Pfam" id="PF03449"/>
    </source>
</evidence>
<name>A0AAU9CWW2_9LACO</name>
<dbReference type="PANTHER" id="PTHR30437:SF4">
    <property type="entry name" value="TRANSCRIPTION ELONGATION FACTOR GREA"/>
    <property type="match status" value="1"/>
</dbReference>
<dbReference type="InterPro" id="IPR018151">
    <property type="entry name" value="TF_GreA/GreB_CS"/>
</dbReference>
<gene>
    <name evidence="8 12" type="primary">greA</name>
    <name evidence="12" type="ORF">XA3_09180</name>
</gene>
<dbReference type="GO" id="GO:0003746">
    <property type="term" value="F:translation elongation factor activity"/>
    <property type="evidence" value="ECO:0007669"/>
    <property type="project" value="UniProtKB-KW"/>
</dbReference>
<dbReference type="Gene3D" id="3.10.50.30">
    <property type="entry name" value="Transcription elongation factor, GreA/GreB, C-terminal domain"/>
    <property type="match status" value="1"/>
</dbReference>
<evidence type="ECO:0000256" key="7">
    <source>
        <dbReference type="ARBA" id="ARBA00030776"/>
    </source>
</evidence>
<dbReference type="PROSITE" id="PS00829">
    <property type="entry name" value="GREAB_1"/>
    <property type="match status" value="1"/>
</dbReference>
<dbReference type="HAMAP" id="MF_00105">
    <property type="entry name" value="GreA_GreB"/>
    <property type="match status" value="1"/>
</dbReference>
<keyword evidence="12" id="KW-0648">Protein biosynthesis</keyword>
<dbReference type="InterPro" id="IPR023459">
    <property type="entry name" value="Tscrpt_elong_fac_GreA/B_fam"/>
</dbReference>
<keyword evidence="12" id="KW-0251">Elongation factor</keyword>
<dbReference type="Proteomes" id="UP001321861">
    <property type="component" value="Chromosome"/>
</dbReference>
<dbReference type="RefSeq" id="WP_317636377.1">
    <property type="nucleotide sequence ID" value="NZ_AP026802.1"/>
</dbReference>
<dbReference type="InterPro" id="IPR006359">
    <property type="entry name" value="Tscrpt_elong_fac_GreA"/>
</dbReference>
<dbReference type="GO" id="GO:0006354">
    <property type="term" value="P:DNA-templated transcription elongation"/>
    <property type="evidence" value="ECO:0007669"/>
    <property type="project" value="TreeGrafter"/>
</dbReference>
<dbReference type="NCBIfam" id="NF001263">
    <property type="entry name" value="PRK00226.1-4"/>
    <property type="match status" value="1"/>
</dbReference>
<feature type="domain" description="Transcription elongation factor GreA/GreB N-terminal" evidence="11">
    <location>
        <begin position="7"/>
        <end position="76"/>
    </location>
</feature>
<sequence>MEPKTYPMTKDGKKKLEKELDNLRQVKRPEIINRIKIARSYGDLSENSEYTSAKDEQSALESRISTLENMLRFAKIVEPSELEKNTVGIGKTVEFLNITDNETESYKIVSSVEADPFKSKISVESPIATALNGKKVNDEVLIETPGGTIKVKITKVK</sequence>
<dbReference type="SUPFAM" id="SSF54534">
    <property type="entry name" value="FKBP-like"/>
    <property type="match status" value="1"/>
</dbReference>
<keyword evidence="13" id="KW-1185">Reference proteome</keyword>
<protein>
    <recommendedName>
        <fullName evidence="2 8">Transcription elongation factor GreA</fullName>
    </recommendedName>
    <alternativeName>
        <fullName evidence="7 8">Transcript cleavage factor GreA</fullName>
    </alternativeName>
</protein>
<dbReference type="InterPro" id="IPR001437">
    <property type="entry name" value="Tscrpt_elong_fac_GreA/B_C"/>
</dbReference>
<evidence type="ECO:0000256" key="3">
    <source>
        <dbReference type="ARBA" id="ARBA00023015"/>
    </source>
</evidence>
<evidence type="ECO:0000256" key="6">
    <source>
        <dbReference type="ARBA" id="ARBA00024916"/>
    </source>
</evidence>
<evidence type="ECO:0000256" key="5">
    <source>
        <dbReference type="ARBA" id="ARBA00023163"/>
    </source>
</evidence>
<evidence type="ECO:0000256" key="1">
    <source>
        <dbReference type="ARBA" id="ARBA00008213"/>
    </source>
</evidence>
<dbReference type="NCBIfam" id="TIGR01462">
    <property type="entry name" value="greA"/>
    <property type="match status" value="1"/>
</dbReference>
<dbReference type="GO" id="GO:0003677">
    <property type="term" value="F:DNA binding"/>
    <property type="evidence" value="ECO:0007669"/>
    <property type="project" value="UniProtKB-UniRule"/>
</dbReference>
<evidence type="ECO:0000256" key="9">
    <source>
        <dbReference type="RuleBase" id="RU000556"/>
    </source>
</evidence>
<evidence type="ECO:0000256" key="8">
    <source>
        <dbReference type="HAMAP-Rule" id="MF_00105"/>
    </source>
</evidence>
<organism evidence="12 13">
    <name type="scientific">Xylocopilactobacillus apicola</name>
    <dbReference type="NCBI Taxonomy" id="2932184"/>
    <lineage>
        <taxon>Bacteria</taxon>
        <taxon>Bacillati</taxon>
        <taxon>Bacillota</taxon>
        <taxon>Bacilli</taxon>
        <taxon>Lactobacillales</taxon>
        <taxon>Lactobacillaceae</taxon>
        <taxon>Xylocopilactobacillus</taxon>
    </lineage>
</organism>
<dbReference type="AlphaFoldDB" id="A0AAU9CWW2"/>
<dbReference type="Gene3D" id="1.10.287.180">
    <property type="entry name" value="Transcription elongation factor, GreA/GreB, N-terminal domain"/>
    <property type="match status" value="1"/>
</dbReference>
<dbReference type="Pfam" id="PF01272">
    <property type="entry name" value="GreA_GreB"/>
    <property type="match status" value="1"/>
</dbReference>
<dbReference type="Pfam" id="PF03449">
    <property type="entry name" value="GreA_GreB_N"/>
    <property type="match status" value="1"/>
</dbReference>
<evidence type="ECO:0000256" key="4">
    <source>
        <dbReference type="ARBA" id="ARBA00023125"/>
    </source>
</evidence>
<evidence type="ECO:0000313" key="12">
    <source>
        <dbReference type="EMBL" id="BDR58477.1"/>
    </source>
</evidence>
<dbReference type="GO" id="GO:0032784">
    <property type="term" value="P:regulation of DNA-templated transcription elongation"/>
    <property type="evidence" value="ECO:0007669"/>
    <property type="project" value="UniProtKB-UniRule"/>
</dbReference>
<dbReference type="GO" id="GO:0070063">
    <property type="term" value="F:RNA polymerase binding"/>
    <property type="evidence" value="ECO:0007669"/>
    <property type="project" value="InterPro"/>
</dbReference>
<evidence type="ECO:0000313" key="13">
    <source>
        <dbReference type="Proteomes" id="UP001321861"/>
    </source>
</evidence>
<dbReference type="EMBL" id="AP026802">
    <property type="protein sequence ID" value="BDR58477.1"/>
    <property type="molecule type" value="Genomic_DNA"/>
</dbReference>
<dbReference type="FunFam" id="3.10.50.30:FF:000001">
    <property type="entry name" value="Transcription elongation factor GreA"/>
    <property type="match status" value="1"/>
</dbReference>
<dbReference type="KEGG" id="xap:XA3_09180"/>
<dbReference type="PIRSF" id="PIRSF006092">
    <property type="entry name" value="GreA_GreB"/>
    <property type="match status" value="1"/>
</dbReference>
<comment type="function">
    <text evidence="6 8 9">Necessary for efficient RNA polymerase transcription elongation past template-encoded arresting sites. The arresting sites in DNA have the property of trapping a certain fraction of elongating RNA polymerases that pass through, resulting in locked ternary complexes. Cleavage of the nascent transcript by cleavage factors such as GreA or GreB allows the resumption of elongation from the new 3'terminus. GreA releases sequences of 2 to 3 nucleotides.</text>
</comment>
<proteinExistence type="inferred from homology"/>
<dbReference type="FunFam" id="1.10.287.180:FF:000001">
    <property type="entry name" value="Transcription elongation factor GreA"/>
    <property type="match status" value="1"/>
</dbReference>
<dbReference type="PANTHER" id="PTHR30437">
    <property type="entry name" value="TRANSCRIPTION ELONGATION FACTOR GREA"/>
    <property type="match status" value="1"/>
</dbReference>
<comment type="similarity">
    <text evidence="1 8 9">Belongs to the GreA/GreB family.</text>
</comment>
<accession>A0AAU9CWW2</accession>
<dbReference type="InterPro" id="IPR028624">
    <property type="entry name" value="Tscrpt_elong_fac_GreA/B"/>
</dbReference>
<keyword evidence="4 8" id="KW-0238">DNA-binding</keyword>
<evidence type="ECO:0000259" key="10">
    <source>
        <dbReference type="Pfam" id="PF01272"/>
    </source>
</evidence>
<dbReference type="InterPro" id="IPR036953">
    <property type="entry name" value="GreA/GreB_C_sf"/>
</dbReference>
<dbReference type="InterPro" id="IPR036805">
    <property type="entry name" value="Tscrpt_elong_fac_GreA/B_N_sf"/>
</dbReference>
<reference evidence="12 13" key="1">
    <citation type="journal article" date="2023" name="Microbiol. Spectr.">
        <title>Symbiosis of Carpenter Bees with Uncharacterized Lactic Acid Bacteria Showing NAD Auxotrophy.</title>
        <authorList>
            <person name="Kawasaki S."/>
            <person name="Ozawa K."/>
            <person name="Mori T."/>
            <person name="Yamamoto A."/>
            <person name="Ito M."/>
            <person name="Ohkuma M."/>
            <person name="Sakamoto M."/>
            <person name="Matsutani M."/>
        </authorList>
    </citation>
    <scope>NUCLEOTIDE SEQUENCE [LARGE SCALE GENOMIC DNA]</scope>
    <source>
        <strain evidence="12 13">XA3</strain>
    </source>
</reference>